<dbReference type="GO" id="GO:0016020">
    <property type="term" value="C:membrane"/>
    <property type="evidence" value="ECO:0007669"/>
    <property type="project" value="UniProtKB-SubCell"/>
</dbReference>
<dbReference type="Pfam" id="PF04932">
    <property type="entry name" value="Wzy_C"/>
    <property type="match status" value="1"/>
</dbReference>
<evidence type="ECO:0000256" key="2">
    <source>
        <dbReference type="ARBA" id="ARBA00022692"/>
    </source>
</evidence>
<dbReference type="InterPro" id="IPR051533">
    <property type="entry name" value="WaaL-like"/>
</dbReference>
<feature type="transmembrane region" description="Helical" evidence="5">
    <location>
        <begin position="400"/>
        <end position="422"/>
    </location>
</feature>
<reference evidence="7 8" key="1">
    <citation type="journal article" date="2016" name="Nat. Commun.">
        <title>Thousands of microbial genomes shed light on interconnected biogeochemical processes in an aquifer system.</title>
        <authorList>
            <person name="Anantharaman K."/>
            <person name="Brown C.T."/>
            <person name="Hug L.A."/>
            <person name="Sharon I."/>
            <person name="Castelle C.J."/>
            <person name="Probst A.J."/>
            <person name="Thomas B.C."/>
            <person name="Singh A."/>
            <person name="Wilkins M.J."/>
            <person name="Karaoz U."/>
            <person name="Brodie E.L."/>
            <person name="Williams K.H."/>
            <person name="Hubbard S.S."/>
            <person name="Banfield J.F."/>
        </authorList>
    </citation>
    <scope>NUCLEOTIDE SEQUENCE [LARGE SCALE GENOMIC DNA]</scope>
</reference>
<feature type="transmembrane region" description="Helical" evidence="5">
    <location>
        <begin position="458"/>
        <end position="476"/>
    </location>
</feature>
<keyword evidence="2 5" id="KW-0812">Transmembrane</keyword>
<feature type="transmembrane region" description="Helical" evidence="5">
    <location>
        <begin position="283"/>
        <end position="304"/>
    </location>
</feature>
<dbReference type="InterPro" id="IPR007016">
    <property type="entry name" value="O-antigen_ligase-rel_domated"/>
</dbReference>
<organism evidence="7 8">
    <name type="scientific">Candidatus Magasanikbacteria bacterium RIFCSPLOWO2_12_FULL_43_12</name>
    <dbReference type="NCBI Taxonomy" id="1798692"/>
    <lineage>
        <taxon>Bacteria</taxon>
        <taxon>Candidatus Magasanikiibacteriota</taxon>
    </lineage>
</organism>
<comment type="caution">
    <text evidence="7">The sequence shown here is derived from an EMBL/GenBank/DDBJ whole genome shotgun (WGS) entry which is preliminary data.</text>
</comment>
<feature type="transmembrane region" description="Helical" evidence="5">
    <location>
        <begin position="260"/>
        <end position="277"/>
    </location>
</feature>
<dbReference type="PANTHER" id="PTHR37422">
    <property type="entry name" value="TEICHURONIC ACID BIOSYNTHESIS PROTEIN TUAE"/>
    <property type="match status" value="1"/>
</dbReference>
<evidence type="ECO:0000256" key="3">
    <source>
        <dbReference type="ARBA" id="ARBA00022989"/>
    </source>
</evidence>
<feature type="transmembrane region" description="Helical" evidence="5">
    <location>
        <begin position="43"/>
        <end position="65"/>
    </location>
</feature>
<proteinExistence type="predicted"/>
<dbReference type="EMBL" id="MFQN01000009">
    <property type="protein sequence ID" value="OGH75490.1"/>
    <property type="molecule type" value="Genomic_DNA"/>
</dbReference>
<accession>A0A1F6MVG1</accession>
<feature type="transmembrane region" description="Helical" evidence="5">
    <location>
        <begin position="174"/>
        <end position="196"/>
    </location>
</feature>
<dbReference type="AlphaFoldDB" id="A0A1F6MVG1"/>
<sequence length="495" mass="56711">MFIWLVIIYALLFAFLSWRRFDIALALFFFALPSYLIRFNIGSLPTTLLEVMLWIIFLTWTVRLIKNYKKISLISYLLSPIGKHNKLFAVASTLFLLAATVSIFTSSNTLSALGEWKAFYVEPILLFFILITTLNTQPSSNTQKIFNFLRPRRTRLGQEFSIFKQNPKIPNLKFTIIFALILSGLITAILAIYQHFTGWMVPDAFWTNQNTYRVTAWYGFPNAVGLFLAPIWPLALYLILKNKKQETNKYKKINQKIKAWIFENWNLKIICILYLVSSPLAIYYARSTGALVGLVAGLLFFLFFYNKKTRLIACLVSLVGLVSLVSLPANNPIKQELLFQNRSGQIRLAIWSETWQFLKDNPIWGAGLASYQDKIKPYHTTVNGEGIEIFHHPHNIFLTMWVNAGLAGLIGFMLIIFAIFNFQFSIFKQFKNFSIFNLCILSSLAIILVAGLVDSPYIKNDLAMLFWLLPAMLAAIPHNENKKDALQCVSTKLNP</sequence>
<feature type="transmembrane region" description="Helical" evidence="5">
    <location>
        <begin position="216"/>
        <end position="240"/>
    </location>
</feature>
<feature type="transmembrane region" description="Helical" evidence="5">
    <location>
        <begin position="311"/>
        <end position="329"/>
    </location>
</feature>
<protein>
    <recommendedName>
        <fullName evidence="6">O-antigen ligase-related domain-containing protein</fullName>
    </recommendedName>
</protein>
<evidence type="ECO:0000313" key="8">
    <source>
        <dbReference type="Proteomes" id="UP000178347"/>
    </source>
</evidence>
<evidence type="ECO:0000256" key="1">
    <source>
        <dbReference type="ARBA" id="ARBA00004141"/>
    </source>
</evidence>
<evidence type="ECO:0000256" key="4">
    <source>
        <dbReference type="ARBA" id="ARBA00023136"/>
    </source>
</evidence>
<dbReference type="PANTHER" id="PTHR37422:SF13">
    <property type="entry name" value="LIPOPOLYSACCHARIDE BIOSYNTHESIS PROTEIN PA4999-RELATED"/>
    <property type="match status" value="1"/>
</dbReference>
<feature type="transmembrane region" description="Helical" evidence="5">
    <location>
        <begin position="118"/>
        <end position="136"/>
    </location>
</feature>
<dbReference type="STRING" id="1798692.A3G00_01140"/>
<comment type="subcellular location">
    <subcellularLocation>
        <location evidence="1">Membrane</location>
        <topology evidence="1">Multi-pass membrane protein</topology>
    </subcellularLocation>
</comment>
<name>A0A1F6MVG1_9BACT</name>
<feature type="transmembrane region" description="Helical" evidence="5">
    <location>
        <begin position="434"/>
        <end position="452"/>
    </location>
</feature>
<keyword evidence="3 5" id="KW-1133">Transmembrane helix</keyword>
<feature type="transmembrane region" description="Helical" evidence="5">
    <location>
        <begin position="86"/>
        <end position="106"/>
    </location>
</feature>
<evidence type="ECO:0000259" key="6">
    <source>
        <dbReference type="Pfam" id="PF04932"/>
    </source>
</evidence>
<gene>
    <name evidence="7" type="ORF">A3G00_01140</name>
</gene>
<evidence type="ECO:0000313" key="7">
    <source>
        <dbReference type="EMBL" id="OGH75490.1"/>
    </source>
</evidence>
<evidence type="ECO:0000256" key="5">
    <source>
        <dbReference type="SAM" id="Phobius"/>
    </source>
</evidence>
<feature type="domain" description="O-antigen ligase-related" evidence="6">
    <location>
        <begin position="274"/>
        <end position="413"/>
    </location>
</feature>
<dbReference type="Proteomes" id="UP000178347">
    <property type="component" value="Unassembled WGS sequence"/>
</dbReference>
<keyword evidence="4 5" id="KW-0472">Membrane</keyword>